<evidence type="ECO:0000259" key="2">
    <source>
        <dbReference type="Pfam" id="PF00149"/>
    </source>
</evidence>
<dbReference type="Proteomes" id="UP001174909">
    <property type="component" value="Unassembled WGS sequence"/>
</dbReference>
<feature type="chain" id="PRO_5041388457" evidence="1">
    <location>
        <begin position="21"/>
        <end position="190"/>
    </location>
</feature>
<sequence>MCVCVHLSCLFLVLADMGSGQVDDSVQSTDGQQQPSLNTTRLLDKYLPETDLVLHIGDISYANGYSSVWEEFFDQVQSVASSVPYMVCIGNHERDYPNTNGLFNVTDSAGECGVPYENRFAMPTPAPDQPWSVHLSLFFLCTNAVIHNATSSCVRQCFECMGIICHTTKLYMKQCRRLVYCIAWPIIPIH</sequence>
<organism evidence="3 4">
    <name type="scientific">Geodia barretti</name>
    <name type="common">Barrett's horny sponge</name>
    <dbReference type="NCBI Taxonomy" id="519541"/>
    <lineage>
        <taxon>Eukaryota</taxon>
        <taxon>Metazoa</taxon>
        <taxon>Porifera</taxon>
        <taxon>Demospongiae</taxon>
        <taxon>Heteroscleromorpha</taxon>
        <taxon>Tetractinellida</taxon>
        <taxon>Astrophorina</taxon>
        <taxon>Geodiidae</taxon>
        <taxon>Geodia</taxon>
    </lineage>
</organism>
<dbReference type="EMBL" id="CASHTH010000869">
    <property type="protein sequence ID" value="CAI8008595.1"/>
    <property type="molecule type" value="Genomic_DNA"/>
</dbReference>
<dbReference type="GO" id="GO:0016787">
    <property type="term" value="F:hydrolase activity"/>
    <property type="evidence" value="ECO:0007669"/>
    <property type="project" value="InterPro"/>
</dbReference>
<feature type="signal peptide" evidence="1">
    <location>
        <begin position="1"/>
        <end position="20"/>
    </location>
</feature>
<name>A0AA35RBW0_GEOBA</name>
<proteinExistence type="predicted"/>
<dbReference type="InterPro" id="IPR029052">
    <property type="entry name" value="Metallo-depent_PP-like"/>
</dbReference>
<evidence type="ECO:0000256" key="1">
    <source>
        <dbReference type="SAM" id="SignalP"/>
    </source>
</evidence>
<evidence type="ECO:0000313" key="4">
    <source>
        <dbReference type="Proteomes" id="UP001174909"/>
    </source>
</evidence>
<gene>
    <name evidence="3" type="ORF">GBAR_LOCUS5876</name>
</gene>
<comment type="caution">
    <text evidence="3">The sequence shown here is derived from an EMBL/GenBank/DDBJ whole genome shotgun (WGS) entry which is preliminary data.</text>
</comment>
<feature type="domain" description="Calcineurin-like phosphoesterase" evidence="2">
    <location>
        <begin position="11"/>
        <end position="107"/>
    </location>
</feature>
<dbReference type="PANTHER" id="PTHR45778:SF3">
    <property type="entry name" value="PURPLE ACID PHOSPHATASE"/>
    <property type="match status" value="1"/>
</dbReference>
<keyword evidence="4" id="KW-1185">Reference proteome</keyword>
<evidence type="ECO:0000313" key="3">
    <source>
        <dbReference type="EMBL" id="CAI8008595.1"/>
    </source>
</evidence>
<dbReference type="AlphaFoldDB" id="A0AA35RBW0"/>
<dbReference type="SUPFAM" id="SSF56300">
    <property type="entry name" value="Metallo-dependent phosphatases"/>
    <property type="match status" value="1"/>
</dbReference>
<reference evidence="3" key="1">
    <citation type="submission" date="2023-03" db="EMBL/GenBank/DDBJ databases">
        <authorList>
            <person name="Steffen K."/>
            <person name="Cardenas P."/>
        </authorList>
    </citation>
    <scope>NUCLEOTIDE SEQUENCE</scope>
</reference>
<dbReference type="InterPro" id="IPR004843">
    <property type="entry name" value="Calcineurin-like_PHP"/>
</dbReference>
<dbReference type="Pfam" id="PF00149">
    <property type="entry name" value="Metallophos"/>
    <property type="match status" value="1"/>
</dbReference>
<accession>A0AA35RBW0</accession>
<keyword evidence="1" id="KW-0732">Signal</keyword>
<protein>
    <submittedName>
        <fullName evidence="3">Probable inactive purple acid phosphatase 27</fullName>
    </submittedName>
</protein>
<dbReference type="PANTHER" id="PTHR45778">
    <property type="entry name" value="PURPLE ACID PHOSPHATASE-RELATED"/>
    <property type="match status" value="1"/>
</dbReference>
<dbReference type="Gene3D" id="3.60.21.10">
    <property type="match status" value="1"/>
</dbReference>